<proteinExistence type="predicted"/>
<dbReference type="EMBL" id="GGEC01006833">
    <property type="protein sequence ID" value="MBW87316.1"/>
    <property type="molecule type" value="Transcribed_RNA"/>
</dbReference>
<accession>A0A2P2J1G1</accession>
<reference evidence="1" key="1">
    <citation type="submission" date="2018-02" db="EMBL/GenBank/DDBJ databases">
        <title>Rhizophora mucronata_Transcriptome.</title>
        <authorList>
            <person name="Meera S.P."/>
            <person name="Sreeshan A."/>
            <person name="Augustine A."/>
        </authorList>
    </citation>
    <scope>NUCLEOTIDE SEQUENCE</scope>
    <source>
        <tissue evidence="1">Leaf</tissue>
    </source>
</reference>
<sequence length="33" mass="3834">MNLDQQKVFPAWAGPAEHTACLEWTGNMYWQPI</sequence>
<organism evidence="1">
    <name type="scientific">Rhizophora mucronata</name>
    <name type="common">Asiatic mangrove</name>
    <dbReference type="NCBI Taxonomy" id="61149"/>
    <lineage>
        <taxon>Eukaryota</taxon>
        <taxon>Viridiplantae</taxon>
        <taxon>Streptophyta</taxon>
        <taxon>Embryophyta</taxon>
        <taxon>Tracheophyta</taxon>
        <taxon>Spermatophyta</taxon>
        <taxon>Magnoliopsida</taxon>
        <taxon>eudicotyledons</taxon>
        <taxon>Gunneridae</taxon>
        <taxon>Pentapetalae</taxon>
        <taxon>rosids</taxon>
        <taxon>fabids</taxon>
        <taxon>Malpighiales</taxon>
        <taxon>Rhizophoraceae</taxon>
        <taxon>Rhizophora</taxon>
    </lineage>
</organism>
<dbReference type="AlphaFoldDB" id="A0A2P2J1G1"/>
<protein>
    <submittedName>
        <fullName evidence="1">Uncharacterized protein</fullName>
    </submittedName>
</protein>
<name>A0A2P2J1G1_RHIMU</name>
<evidence type="ECO:0000313" key="1">
    <source>
        <dbReference type="EMBL" id="MBW87316.1"/>
    </source>
</evidence>